<dbReference type="GO" id="GO:0102571">
    <property type="term" value="F:[protein]-3-O-(N-acetyl-D-glucosaminyl)-L-serine/L-threonine O-N-acetyl-alpha-D-glucosaminase activity"/>
    <property type="evidence" value="ECO:0007669"/>
    <property type="project" value="UniProtKB-EC"/>
</dbReference>
<dbReference type="GO" id="GO:0016231">
    <property type="term" value="F:beta-N-acetylglucosaminidase activity"/>
    <property type="evidence" value="ECO:0007669"/>
    <property type="project" value="TreeGrafter"/>
</dbReference>
<dbReference type="FunFam" id="1.20.58.240:FF:000002">
    <property type="entry name" value="Bifunctional protein NCOAT"/>
    <property type="match status" value="1"/>
</dbReference>
<comment type="catalytic activity">
    <reaction evidence="6">
        <text>3-O-(N-acetyl-beta-D-glucosaminyl)-L-threonyl-[protein] + H2O = L-threonyl-[protein] + N-acetyl-D-glucosamine</text>
        <dbReference type="Rhea" id="RHEA:48892"/>
        <dbReference type="Rhea" id="RHEA-COMP:11060"/>
        <dbReference type="Rhea" id="RHEA-COMP:12252"/>
        <dbReference type="ChEBI" id="CHEBI:15377"/>
        <dbReference type="ChEBI" id="CHEBI:30013"/>
        <dbReference type="ChEBI" id="CHEBI:90840"/>
        <dbReference type="ChEBI" id="CHEBI:506227"/>
        <dbReference type="EC" id="3.2.1.169"/>
    </reaction>
</comment>
<dbReference type="AlphaFoldDB" id="A0A9J6BQF1"/>
<dbReference type="FunFam" id="3.20.20.80:FF:000009">
    <property type="entry name" value="O-GlcNAcase BT_4395"/>
    <property type="match status" value="1"/>
</dbReference>
<evidence type="ECO:0000256" key="5">
    <source>
        <dbReference type="ARBA" id="ARBA00050933"/>
    </source>
</evidence>
<feature type="region of interest" description="Disordered" evidence="9">
    <location>
        <begin position="477"/>
        <end position="535"/>
    </location>
</feature>
<dbReference type="InterPro" id="IPR051822">
    <property type="entry name" value="Glycosyl_Hydrolase_84"/>
</dbReference>
<evidence type="ECO:0000256" key="3">
    <source>
        <dbReference type="ARBA" id="ARBA00023295"/>
    </source>
</evidence>
<dbReference type="PROSITE" id="PS52009">
    <property type="entry name" value="GH84"/>
    <property type="match status" value="1"/>
</dbReference>
<dbReference type="Pfam" id="PF07555">
    <property type="entry name" value="NAGidase"/>
    <property type="match status" value="1"/>
</dbReference>
<dbReference type="Gene3D" id="3.40.630.30">
    <property type="match status" value="1"/>
</dbReference>
<comment type="caution">
    <text evidence="11">The sequence shown here is derived from an EMBL/GenBank/DDBJ whole genome shotgun (WGS) entry which is preliminary data.</text>
</comment>
<comment type="catalytic activity">
    <reaction evidence="5">
        <text>3-O-(N-acetyl-beta-D-glucosaminyl)-L-seryl-[protein] + H2O = N-acetyl-D-glucosamine + L-seryl-[protein]</text>
        <dbReference type="Rhea" id="RHEA:48876"/>
        <dbReference type="Rhea" id="RHEA-COMP:9863"/>
        <dbReference type="Rhea" id="RHEA-COMP:12251"/>
        <dbReference type="ChEBI" id="CHEBI:15377"/>
        <dbReference type="ChEBI" id="CHEBI:29999"/>
        <dbReference type="ChEBI" id="CHEBI:90838"/>
        <dbReference type="ChEBI" id="CHEBI:506227"/>
        <dbReference type="EC" id="3.2.1.169"/>
    </reaction>
</comment>
<evidence type="ECO:0000256" key="1">
    <source>
        <dbReference type="ARBA" id="ARBA00022729"/>
    </source>
</evidence>
<dbReference type="Proteomes" id="UP001107558">
    <property type="component" value="Chromosome 3"/>
</dbReference>
<evidence type="ECO:0000256" key="8">
    <source>
        <dbReference type="ARBA" id="ARBA00076634"/>
    </source>
</evidence>
<organism evidence="11 12">
    <name type="scientific">Polypedilum vanderplanki</name>
    <name type="common">Sleeping chironomid midge</name>
    <dbReference type="NCBI Taxonomy" id="319348"/>
    <lineage>
        <taxon>Eukaryota</taxon>
        <taxon>Metazoa</taxon>
        <taxon>Ecdysozoa</taxon>
        <taxon>Arthropoda</taxon>
        <taxon>Hexapoda</taxon>
        <taxon>Insecta</taxon>
        <taxon>Pterygota</taxon>
        <taxon>Neoptera</taxon>
        <taxon>Endopterygota</taxon>
        <taxon>Diptera</taxon>
        <taxon>Nematocera</taxon>
        <taxon>Chironomoidea</taxon>
        <taxon>Chironomidae</taxon>
        <taxon>Chironominae</taxon>
        <taxon>Polypedilum</taxon>
        <taxon>Polypedilum</taxon>
    </lineage>
</organism>
<dbReference type="InterPro" id="IPR017853">
    <property type="entry name" value="GH"/>
</dbReference>
<feature type="domain" description="GH84" evidence="10">
    <location>
        <begin position="18"/>
        <end position="298"/>
    </location>
</feature>
<evidence type="ECO:0000313" key="11">
    <source>
        <dbReference type="EMBL" id="KAG5671983.1"/>
    </source>
</evidence>
<dbReference type="PANTHER" id="PTHR13170:SF16">
    <property type="entry name" value="PROTEIN O-GLCNACASE"/>
    <property type="match status" value="1"/>
</dbReference>
<evidence type="ECO:0000259" key="10">
    <source>
        <dbReference type="PROSITE" id="PS52009"/>
    </source>
</evidence>
<dbReference type="EMBL" id="JADBJN010000003">
    <property type="protein sequence ID" value="KAG5671983.1"/>
    <property type="molecule type" value="Genomic_DNA"/>
</dbReference>
<dbReference type="GO" id="GO:0009100">
    <property type="term" value="P:glycoprotein metabolic process"/>
    <property type="evidence" value="ECO:0007669"/>
    <property type="project" value="TreeGrafter"/>
</dbReference>
<evidence type="ECO:0000256" key="4">
    <source>
        <dbReference type="ARBA" id="ARBA00030512"/>
    </source>
</evidence>
<keyword evidence="3" id="KW-0326">Glycosidase</keyword>
<sequence length="949" mass="107847">MSNSPQKFGQDDEESRKFLLGVVEGFYGRPFTSEQRKNLFKKLKKFGHQLYIYAPKDDLKHRAAWRELYTVEEGEHLQGLINAAKSSGILFFYALSPGLDITYSSLKDTACLKRKLDQVNQLGCQNFALLFDDIDSEMSKADKEIFQSFAHAQVSVSNEIYNHLSRIQSNCFNFLFCPTQYCSSRAVPNVVESEYLNTIGQKLLPNIDILWTGNKVISKIISVEDVLEINEVLRRKVMIWDNLHANDFDQKRIFLGPYCGRDCELIPLLRGVVTNPNCEFHGNTIAIHTLAQWSRCESQVNVESISDIKLETENDDCDETKLNYLTERTYHPRVALQNAIRDWLDDFFEEKKVYGRMIKPHPGSALTPIVIPPIPKINTCMSLTLPTATSPSSSAPISVPEVPQLQALAEICSAVPVSNEALVKASVMNSLVSNTKVVTTNAINAPLLATIESNVDLSDKIMPSTADIMEIEKASLETEEGEAMDCGTPKHTLSDNSSMNSEPTKEEHDSSGNVNGKNLTPDDNDKTEKSQLSDDVVMVDSNNDHEIMQDESLSEEEKNEPITYDDVLLLCDLFYLPFEHGKQGLNLLNEFHWLKMNAFVLSERKKKSNDDSTNTQEWLDRSKNFLKLCDSVYKLMRKIALCVNREIAYDLYTYTWEMSAVVSICDSYIRWLELGNFPQNANSFIQGNYTWFSKGWKETFMSGEQEPWIFRGGLIVDIQRLIPIDSANDLFIYRLPETTTLNFFHVRPYNYLDESEVYKICHRTCFDGNDCTNLFPQSLQDIAADRLVAPFVTLNPEFCLVVENGKKVLIGYACAALNAKDFYRSQETLWLPIAREKYPLSLLEMPEITPAAKDAINWFHNFKYDCIQNVLQQYPSIVHCAILKDQMQADTSIAKRLTCVLLAALRTSGSSGCHVTLNKSDSYMQEFYGKLGFTEIYEEGTKIILGRNF</sequence>
<proteinExistence type="predicted"/>
<keyword evidence="2" id="KW-0378">Hydrolase</keyword>
<evidence type="ECO:0000256" key="2">
    <source>
        <dbReference type="ARBA" id="ARBA00022801"/>
    </source>
</evidence>
<dbReference type="SUPFAM" id="SSF51445">
    <property type="entry name" value="(Trans)glycosidases"/>
    <property type="match status" value="1"/>
</dbReference>
<evidence type="ECO:0000313" key="12">
    <source>
        <dbReference type="Proteomes" id="UP001107558"/>
    </source>
</evidence>
<gene>
    <name evidence="11" type="ORF">PVAND_002147</name>
</gene>
<evidence type="ECO:0000256" key="9">
    <source>
        <dbReference type="SAM" id="MobiDB-lite"/>
    </source>
</evidence>
<reference evidence="11" key="1">
    <citation type="submission" date="2021-03" db="EMBL/GenBank/DDBJ databases">
        <title>Chromosome level genome of the anhydrobiotic midge Polypedilum vanderplanki.</title>
        <authorList>
            <person name="Yoshida Y."/>
            <person name="Kikawada T."/>
            <person name="Gusev O."/>
        </authorList>
    </citation>
    <scope>NUCLEOTIDE SEQUENCE</scope>
    <source>
        <strain evidence="11">NIAS01</strain>
        <tissue evidence="11">Whole body or cell culture</tissue>
    </source>
</reference>
<keyword evidence="1" id="KW-0732">Signal</keyword>
<dbReference type="InterPro" id="IPR016181">
    <property type="entry name" value="Acyl_CoA_acyltransferase"/>
</dbReference>
<dbReference type="OrthoDB" id="9975416at2759"/>
<dbReference type="Gene3D" id="1.20.58.240">
    <property type="entry name" value="STAT, domain 1"/>
    <property type="match status" value="1"/>
</dbReference>
<feature type="compositionally biased region" description="Basic and acidic residues" evidence="9">
    <location>
        <begin position="523"/>
        <end position="532"/>
    </location>
</feature>
<dbReference type="InterPro" id="IPR011496">
    <property type="entry name" value="O-GlcNAcase_cat"/>
</dbReference>
<dbReference type="Gene3D" id="3.20.20.80">
    <property type="entry name" value="Glycosidases"/>
    <property type="match status" value="1"/>
</dbReference>
<dbReference type="PANTHER" id="PTHR13170">
    <property type="entry name" value="O-GLCNACASE"/>
    <property type="match status" value="1"/>
</dbReference>
<dbReference type="EC" id="3.2.1.169" evidence="7"/>
<dbReference type="SUPFAM" id="SSF55729">
    <property type="entry name" value="Acyl-CoA N-acyltransferases (Nat)"/>
    <property type="match status" value="1"/>
</dbReference>
<accession>A0A9J6BQF1</accession>
<protein>
    <recommendedName>
        <fullName evidence="7">protein O-GlcNAcase</fullName>
        <ecNumber evidence="7">3.2.1.169</ecNumber>
    </recommendedName>
    <alternativeName>
        <fullName evidence="4">Beta-N-acetylhexosaminidase</fullName>
    </alternativeName>
    <alternativeName>
        <fullName evidence="8">Beta-hexosaminidase</fullName>
    </alternativeName>
</protein>
<evidence type="ECO:0000256" key="6">
    <source>
        <dbReference type="ARBA" id="ARBA00052136"/>
    </source>
</evidence>
<name>A0A9J6BQF1_POLVA</name>
<keyword evidence="12" id="KW-1185">Reference proteome</keyword>
<evidence type="ECO:0000256" key="7">
    <source>
        <dbReference type="ARBA" id="ARBA00066938"/>
    </source>
</evidence>